<dbReference type="InterPro" id="IPR043129">
    <property type="entry name" value="ATPase_NBD"/>
</dbReference>
<dbReference type="PANTHER" id="PTHR14187">
    <property type="entry name" value="ALPHA KINASE/ELONGATION FACTOR 2 KINASE"/>
    <property type="match status" value="1"/>
</dbReference>
<accession>N4TIZ1</accession>
<dbReference type="STRING" id="1229664.N4TIZ1"/>
<evidence type="ECO:0000256" key="1">
    <source>
        <dbReference type="ARBA" id="ARBA00022741"/>
    </source>
</evidence>
<evidence type="ECO:0000256" key="2">
    <source>
        <dbReference type="ARBA" id="ARBA00022840"/>
    </source>
</evidence>
<dbReference type="InterPro" id="IPR013126">
    <property type="entry name" value="Hsp_70_fam"/>
</dbReference>
<dbReference type="GO" id="GO:0005524">
    <property type="term" value="F:ATP binding"/>
    <property type="evidence" value="ECO:0007669"/>
    <property type="project" value="UniProtKB-KW"/>
</dbReference>
<organism evidence="3 4">
    <name type="scientific">Fusarium oxysporum f. sp. cubense (strain race 1)</name>
    <name type="common">Panama disease fungus</name>
    <dbReference type="NCBI Taxonomy" id="1229664"/>
    <lineage>
        <taxon>Eukaryota</taxon>
        <taxon>Fungi</taxon>
        <taxon>Dikarya</taxon>
        <taxon>Ascomycota</taxon>
        <taxon>Pezizomycotina</taxon>
        <taxon>Sordariomycetes</taxon>
        <taxon>Hypocreomycetidae</taxon>
        <taxon>Hypocreales</taxon>
        <taxon>Nectriaceae</taxon>
        <taxon>Fusarium</taxon>
        <taxon>Fusarium oxysporum species complex</taxon>
    </lineage>
</organism>
<dbReference type="CDD" id="cd10170">
    <property type="entry name" value="ASKHA_NBD_HSP70"/>
    <property type="match status" value="1"/>
</dbReference>
<name>N4TIZ1_FUSC1</name>
<keyword evidence="3" id="KW-0346">Stress response</keyword>
<reference evidence="4" key="1">
    <citation type="submission" date="2012-09" db="EMBL/GenBank/DDBJ databases">
        <title>Genome sequencing and comparative transcriptomics of race 1 and race 4 of banana pathogen: Fusarium oxysporum f. sp. cubense.</title>
        <authorList>
            <person name="Fang X."/>
            <person name="Huang J."/>
        </authorList>
    </citation>
    <scope>NUCLEOTIDE SEQUENCE [LARGE SCALE GENOMIC DNA]</scope>
    <source>
        <strain evidence="4">race 1</strain>
    </source>
</reference>
<dbReference type="HOGENOM" id="CLU_009958_6_5_1"/>
<dbReference type="Proteomes" id="UP000016928">
    <property type="component" value="Unassembled WGS sequence"/>
</dbReference>
<evidence type="ECO:0000313" key="3">
    <source>
        <dbReference type="EMBL" id="ENH63438.1"/>
    </source>
</evidence>
<sequence>MKSGRDEKKLIVGVDYGTTHSGVSYVWSTAVGIESVHLIDEWGTSERTVGRAGYYKQVPSKIAYEPELSWGYDIEPGVKTYCWTKLLLDRFATHSEYDDSSLEYIHGPGLLLTPPGKTPEEVVTDFLAQLYSYVMSRLKDKIGHVVDLTPIEFWFTLPALWSLRAEDSTRKAAIDAGFESRNGDSIRMVREPEAGAIACLSELIKDGESPLVKVGNGVLVCDCGGGTVSIQLTFTVIGGKCGSTTIDRALHRLMDKRFGSLFSSLSYQKTGAGSKFMSQFESIKRDFGASKRSRKYLIDLNLGCADSEWYRSDENEVVITTQDMIDLFDPVVTKIIALLEQQIQATRSESELEIKTICLVGGFGESMYLLNKLREWCPPGIELVNPTKSWEAICIGAALRGLEGPIVAKKKSKRHIGVELSIPFDADIHNPGDTYDDQEDGSKRVKGMDWMINRGQSITPDSVVVRSYHWTIGEKETKIRAQRLYESTVAVAPEKLSHHSVRELAKLYIDFSKVDLREFRSRETGSFLWKKKIYRIDFSLEMVPENDLGYMYFRVICSGKMVGEARLKFGEEDEDRGICLQNLSIS</sequence>
<dbReference type="VEuPathDB" id="FungiDB:FOC1_g10000483"/>
<dbReference type="OrthoDB" id="5082719at2759"/>
<evidence type="ECO:0000313" key="4">
    <source>
        <dbReference type="Proteomes" id="UP000016928"/>
    </source>
</evidence>
<dbReference type="PANTHER" id="PTHR14187:SF81">
    <property type="entry name" value="HSP70 FAMILY PROTEIN (AFU_ORTHOLOGUE AFUA_4G14040)"/>
    <property type="match status" value="1"/>
</dbReference>
<dbReference type="OMA" id="GMTSYSW"/>
<dbReference type="Pfam" id="PF00012">
    <property type="entry name" value="HSP70"/>
    <property type="match status" value="1"/>
</dbReference>
<dbReference type="AlphaFoldDB" id="N4TIZ1"/>
<dbReference type="SUPFAM" id="SSF53067">
    <property type="entry name" value="Actin-like ATPase domain"/>
    <property type="match status" value="2"/>
</dbReference>
<dbReference type="GO" id="GO:0140662">
    <property type="term" value="F:ATP-dependent protein folding chaperone"/>
    <property type="evidence" value="ECO:0007669"/>
    <property type="project" value="InterPro"/>
</dbReference>
<keyword evidence="2" id="KW-0067">ATP-binding</keyword>
<gene>
    <name evidence="3" type="ORF">FOC1_g10000483</name>
</gene>
<proteinExistence type="predicted"/>
<reference evidence="4" key="2">
    <citation type="journal article" date="2014" name="PLoS ONE">
        <title>Genome and Transcriptome Analysis of the Fungal Pathogen Fusarium oxysporum f. sp. cubense Causing Banana Vascular Wilt Disease.</title>
        <authorList>
            <person name="Guo L."/>
            <person name="Han L."/>
            <person name="Yang L."/>
            <person name="Zeng H."/>
            <person name="Fan D."/>
            <person name="Zhu Y."/>
            <person name="Feng Y."/>
            <person name="Wang G."/>
            <person name="Peng C."/>
            <person name="Jiang X."/>
            <person name="Zhou D."/>
            <person name="Ni P."/>
            <person name="Liang C."/>
            <person name="Liu L."/>
            <person name="Wang J."/>
            <person name="Mao C."/>
            <person name="Fang X."/>
            <person name="Peng M."/>
            <person name="Huang J."/>
        </authorList>
    </citation>
    <scope>NUCLEOTIDE SEQUENCE [LARGE SCALE GENOMIC DNA]</scope>
    <source>
        <strain evidence="4">race 1</strain>
    </source>
</reference>
<dbReference type="Gene3D" id="3.30.420.40">
    <property type="match status" value="1"/>
</dbReference>
<dbReference type="EMBL" id="KB731249">
    <property type="protein sequence ID" value="ENH63438.1"/>
    <property type="molecule type" value="Genomic_DNA"/>
</dbReference>
<protein>
    <submittedName>
        <fullName evidence="3">Heat shock 70 kDa protein 12B</fullName>
    </submittedName>
</protein>
<keyword evidence="1" id="KW-0547">Nucleotide-binding</keyword>